<organism evidence="2 3">
    <name type="scientific">Candidatus Nealsonbacteria bacterium CG23_combo_of_CG06-09_8_20_14_all_39_17</name>
    <dbReference type="NCBI Taxonomy" id="1974722"/>
    <lineage>
        <taxon>Bacteria</taxon>
        <taxon>Candidatus Nealsoniibacteriota</taxon>
    </lineage>
</organism>
<dbReference type="EMBL" id="PCRO01000036">
    <property type="protein sequence ID" value="PIP22625.1"/>
    <property type="molecule type" value="Genomic_DNA"/>
</dbReference>
<accession>A0A2G9YTP3</accession>
<protein>
    <submittedName>
        <fullName evidence="2">Uncharacterized protein</fullName>
    </submittedName>
</protein>
<keyword evidence="1" id="KW-0472">Membrane</keyword>
<evidence type="ECO:0000313" key="2">
    <source>
        <dbReference type="EMBL" id="PIP22625.1"/>
    </source>
</evidence>
<comment type="caution">
    <text evidence="2">The sequence shown here is derived from an EMBL/GenBank/DDBJ whole genome shotgun (WGS) entry which is preliminary data.</text>
</comment>
<gene>
    <name evidence="2" type="ORF">COX37_02970</name>
</gene>
<keyword evidence="1" id="KW-0812">Transmembrane</keyword>
<reference evidence="2 3" key="1">
    <citation type="submission" date="2017-09" db="EMBL/GenBank/DDBJ databases">
        <title>Depth-based differentiation of microbial function through sediment-hosted aquifers and enrichment of novel symbionts in the deep terrestrial subsurface.</title>
        <authorList>
            <person name="Probst A.J."/>
            <person name="Ladd B."/>
            <person name="Jarett J.K."/>
            <person name="Geller-Mcgrath D.E."/>
            <person name="Sieber C.M."/>
            <person name="Emerson J.B."/>
            <person name="Anantharaman K."/>
            <person name="Thomas B.C."/>
            <person name="Malmstrom R."/>
            <person name="Stieglmeier M."/>
            <person name="Klingl A."/>
            <person name="Woyke T."/>
            <person name="Ryan C.M."/>
            <person name="Banfield J.F."/>
        </authorList>
    </citation>
    <scope>NUCLEOTIDE SEQUENCE [LARGE SCALE GENOMIC DNA]</scope>
    <source>
        <strain evidence="2">CG23_combo_of_CG06-09_8_20_14_all_39_17</strain>
    </source>
</reference>
<keyword evidence="1" id="KW-1133">Transmembrane helix</keyword>
<evidence type="ECO:0000313" key="3">
    <source>
        <dbReference type="Proteomes" id="UP000229976"/>
    </source>
</evidence>
<dbReference type="Proteomes" id="UP000229976">
    <property type="component" value="Unassembled WGS sequence"/>
</dbReference>
<evidence type="ECO:0000256" key="1">
    <source>
        <dbReference type="SAM" id="Phobius"/>
    </source>
</evidence>
<proteinExistence type="predicted"/>
<sequence length="93" mass="10840">MAITFLQKKKKNDIMTLILAITLLITFFFIWKYFFAGNEFFVKQDFTVEIVAPQKIEINLEILNSPVLDDLRSFEKSPGFTGKVGRENPFIPY</sequence>
<dbReference type="AlphaFoldDB" id="A0A2G9YTP3"/>
<feature type="transmembrane region" description="Helical" evidence="1">
    <location>
        <begin position="12"/>
        <end position="34"/>
    </location>
</feature>
<name>A0A2G9YTP3_9BACT</name>